<dbReference type="PROSITE" id="PS50931">
    <property type="entry name" value="HTH_LYSR"/>
    <property type="match status" value="1"/>
</dbReference>
<keyword evidence="4" id="KW-0804">Transcription</keyword>
<protein>
    <submittedName>
        <fullName evidence="6">LysR family transcriptional regulator</fullName>
    </submittedName>
</protein>
<comment type="similarity">
    <text evidence="1">Belongs to the LysR transcriptional regulatory family.</text>
</comment>
<accession>A0A3T0N0I0</accession>
<evidence type="ECO:0000256" key="4">
    <source>
        <dbReference type="ARBA" id="ARBA00023163"/>
    </source>
</evidence>
<dbReference type="Pfam" id="PF03466">
    <property type="entry name" value="LysR_substrate"/>
    <property type="match status" value="1"/>
</dbReference>
<dbReference type="InterPro" id="IPR000847">
    <property type="entry name" value="LysR_HTH_N"/>
</dbReference>
<evidence type="ECO:0000256" key="3">
    <source>
        <dbReference type="ARBA" id="ARBA00023125"/>
    </source>
</evidence>
<dbReference type="KEGG" id="sedi:EBB79_06240"/>
<evidence type="ECO:0000256" key="1">
    <source>
        <dbReference type="ARBA" id="ARBA00009437"/>
    </source>
</evidence>
<dbReference type="InterPro" id="IPR050389">
    <property type="entry name" value="LysR-type_TF"/>
</dbReference>
<dbReference type="CDD" id="cd08417">
    <property type="entry name" value="PBP2_Nitroaromatics_like"/>
    <property type="match status" value="1"/>
</dbReference>
<reference evidence="6 7" key="1">
    <citation type="submission" date="2018-10" db="EMBL/GenBank/DDBJ databases">
        <title>Parasedimentitalea marina sp. nov., a psychrophilic bacterium isolated from deep seawater of the New Britain Trench.</title>
        <authorList>
            <person name="Cao J."/>
        </authorList>
    </citation>
    <scope>NUCLEOTIDE SEQUENCE [LARGE SCALE GENOMIC DNA]</scope>
    <source>
        <strain evidence="6 7">W43</strain>
    </source>
</reference>
<dbReference type="Pfam" id="PF00126">
    <property type="entry name" value="HTH_1"/>
    <property type="match status" value="1"/>
</dbReference>
<evidence type="ECO:0000313" key="6">
    <source>
        <dbReference type="EMBL" id="AZV77528.1"/>
    </source>
</evidence>
<dbReference type="EMBL" id="CP033219">
    <property type="protein sequence ID" value="AZV77528.1"/>
    <property type="molecule type" value="Genomic_DNA"/>
</dbReference>
<dbReference type="AlphaFoldDB" id="A0A3T0N0I0"/>
<keyword evidence="2" id="KW-0805">Transcription regulation</keyword>
<dbReference type="Proteomes" id="UP000283063">
    <property type="component" value="Chromosome"/>
</dbReference>
<proteinExistence type="inferred from homology"/>
<evidence type="ECO:0000256" key="2">
    <source>
        <dbReference type="ARBA" id="ARBA00023015"/>
    </source>
</evidence>
<dbReference type="InterPro" id="IPR037402">
    <property type="entry name" value="YidZ_PBP2"/>
</dbReference>
<dbReference type="InterPro" id="IPR036388">
    <property type="entry name" value="WH-like_DNA-bd_sf"/>
</dbReference>
<dbReference type="Gene3D" id="3.40.190.10">
    <property type="entry name" value="Periplasmic binding protein-like II"/>
    <property type="match status" value="2"/>
</dbReference>
<evidence type="ECO:0000259" key="5">
    <source>
        <dbReference type="PROSITE" id="PS50931"/>
    </source>
</evidence>
<dbReference type="Gene3D" id="1.10.10.10">
    <property type="entry name" value="Winged helix-like DNA-binding domain superfamily/Winged helix DNA-binding domain"/>
    <property type="match status" value="1"/>
</dbReference>
<feature type="domain" description="HTH lysR-type" evidence="5">
    <location>
        <begin position="12"/>
        <end position="66"/>
    </location>
</feature>
<dbReference type="OrthoDB" id="9774011at2"/>
<dbReference type="PANTHER" id="PTHR30118:SF6">
    <property type="entry name" value="HTH-TYPE TRANSCRIPTIONAL REGULATOR LEUO"/>
    <property type="match status" value="1"/>
</dbReference>
<keyword evidence="7" id="KW-1185">Reference proteome</keyword>
<dbReference type="SUPFAM" id="SSF46785">
    <property type="entry name" value="Winged helix' DNA-binding domain"/>
    <property type="match status" value="1"/>
</dbReference>
<dbReference type="GO" id="GO:0003700">
    <property type="term" value="F:DNA-binding transcription factor activity"/>
    <property type="evidence" value="ECO:0007669"/>
    <property type="project" value="InterPro"/>
</dbReference>
<dbReference type="InterPro" id="IPR036390">
    <property type="entry name" value="WH_DNA-bd_sf"/>
</dbReference>
<dbReference type="SUPFAM" id="SSF53850">
    <property type="entry name" value="Periplasmic binding protein-like II"/>
    <property type="match status" value="1"/>
</dbReference>
<dbReference type="GO" id="GO:0003677">
    <property type="term" value="F:DNA binding"/>
    <property type="evidence" value="ECO:0007669"/>
    <property type="project" value="UniProtKB-KW"/>
</dbReference>
<evidence type="ECO:0000313" key="7">
    <source>
        <dbReference type="Proteomes" id="UP000283063"/>
    </source>
</evidence>
<keyword evidence="3" id="KW-0238">DNA-binding</keyword>
<dbReference type="PANTHER" id="PTHR30118">
    <property type="entry name" value="HTH-TYPE TRANSCRIPTIONAL REGULATOR LEUO-RELATED"/>
    <property type="match status" value="1"/>
</dbReference>
<dbReference type="RefSeq" id="WP_127748087.1">
    <property type="nucleotide sequence ID" value="NZ_CP033219.1"/>
</dbReference>
<organism evidence="6 7">
    <name type="scientific">Parasedimentitalea marina</name>
    <dbReference type="NCBI Taxonomy" id="2483033"/>
    <lineage>
        <taxon>Bacteria</taxon>
        <taxon>Pseudomonadati</taxon>
        <taxon>Pseudomonadota</taxon>
        <taxon>Alphaproteobacteria</taxon>
        <taxon>Rhodobacterales</taxon>
        <taxon>Paracoccaceae</taxon>
        <taxon>Parasedimentitalea</taxon>
    </lineage>
</organism>
<gene>
    <name evidence="6" type="ORF">EBB79_06240</name>
</gene>
<name>A0A3T0N0I0_9RHOB</name>
<sequence length="309" mass="34100">MHDIDISQVNGRILRIFLAVYDQRSVSKAAHLLEINQSTVSHSIEKLRGILGDGLFVQAGRGIIPSAHAELMAPKVRRLLADMAALVDLGEYEPHEDPEPFSIASNGSTLACGVSRIRDAIWKHVPDKTVTFRELGTSSNAEVLLDSGRANIAITVRPSKYPQALKHQPLSSDQMVVFYDPSAIEPVRTITDFCNARHATLDFGGSAKSELEKTLEKQGLTRKVACMAPNAWLLAEMIRGTNMIATLPSQVAQSAFSGLRHCPLPVTQSKLNFDLVWHRRYDNSARLKWLRDIVQVAMTPKNQTSTGPK</sequence>
<dbReference type="InterPro" id="IPR005119">
    <property type="entry name" value="LysR_subst-bd"/>
</dbReference>